<evidence type="ECO:0000256" key="2">
    <source>
        <dbReference type="ARBA" id="ARBA00022679"/>
    </source>
</evidence>
<dbReference type="RefSeq" id="WP_189564754.1">
    <property type="nucleotide sequence ID" value="NZ_BMXF01000002.1"/>
</dbReference>
<keyword evidence="7" id="KW-1185">Reference proteome</keyword>
<dbReference type="GO" id="GO:0005829">
    <property type="term" value="C:cytosol"/>
    <property type="evidence" value="ECO:0007669"/>
    <property type="project" value="TreeGrafter"/>
</dbReference>
<protein>
    <submittedName>
        <fullName evidence="6">Carbohydrate kinase</fullName>
    </submittedName>
</protein>
<dbReference type="AlphaFoldDB" id="A0A8J3D8Y8"/>
<dbReference type="Pfam" id="PF21546">
    <property type="entry name" value="FGGY_C_2"/>
    <property type="match status" value="1"/>
</dbReference>
<dbReference type="InterPro" id="IPR049382">
    <property type="entry name" value="FGGY_C_2"/>
</dbReference>
<evidence type="ECO:0000313" key="7">
    <source>
        <dbReference type="Proteomes" id="UP000598271"/>
    </source>
</evidence>
<dbReference type="InterPro" id="IPR018484">
    <property type="entry name" value="FGGY_N"/>
</dbReference>
<evidence type="ECO:0000313" key="6">
    <source>
        <dbReference type="EMBL" id="GHB70267.1"/>
    </source>
</evidence>
<dbReference type="PANTHER" id="PTHR10196">
    <property type="entry name" value="SUGAR KINASE"/>
    <property type="match status" value="1"/>
</dbReference>
<comment type="caution">
    <text evidence="6">The sequence shown here is derived from an EMBL/GenBank/DDBJ whole genome shotgun (WGS) entry which is preliminary data.</text>
</comment>
<sequence>MKVTAVFDIGRTNKKYILFDEAYQVVREIKEVLPETVDEDGFPCDDVELLTKWVQGHWEELKKEEEFQLQAVNVSGYGASFVHLDAWDKPVAPLYSYLKPFPDDLAAQFYGEYGDPMKIALQTGSPPMGLLNSGLQVYWLKHNRPEVYAEVKTSLHLPQYILFLLTGRKVSDFTSIGCHTALWSLEMMDYHEWVKNEKIDKKMANLLAASSFIYRFDKSVIQSGFGIHDSSAALIPYRMAFKKPFILLSTGTWCVNFNPFATNPLTSEQLERDCLHFMTPEGSGVKASRVFMGREHDYQVTRINEYFNLDPEYCRNISFDEKYLTQDAPPFYPACMEGNGPFPEPQPGPWQISAFATPEAAYHHLLIGLTHIVAESLKLIGVDAIPTLFIDGGFAKNEIFTQLLARTFSDKEVFTTLLPYAAALGAALHVTRPNTFEFPGEIVKVEI</sequence>
<dbReference type="PANTHER" id="PTHR10196:SF57">
    <property type="entry name" value="XYLULOSE KINASE"/>
    <property type="match status" value="1"/>
</dbReference>
<keyword evidence="2" id="KW-0808">Transferase</keyword>
<dbReference type="CDD" id="cd07772">
    <property type="entry name" value="ASKHA_NBD_FGGY_NaCK-like"/>
    <property type="match status" value="1"/>
</dbReference>
<evidence type="ECO:0000256" key="3">
    <source>
        <dbReference type="ARBA" id="ARBA00022777"/>
    </source>
</evidence>
<accession>A0A8J3D8Y8</accession>
<dbReference type="Gene3D" id="3.30.420.40">
    <property type="match status" value="2"/>
</dbReference>
<dbReference type="Pfam" id="PF00370">
    <property type="entry name" value="FGGY_N"/>
    <property type="match status" value="1"/>
</dbReference>
<comment type="similarity">
    <text evidence="1">Belongs to the FGGY kinase family.</text>
</comment>
<evidence type="ECO:0000259" key="4">
    <source>
        <dbReference type="Pfam" id="PF00370"/>
    </source>
</evidence>
<organism evidence="6 7">
    <name type="scientific">Persicitalea jodogahamensis</name>
    <dbReference type="NCBI Taxonomy" id="402147"/>
    <lineage>
        <taxon>Bacteria</taxon>
        <taxon>Pseudomonadati</taxon>
        <taxon>Bacteroidota</taxon>
        <taxon>Cytophagia</taxon>
        <taxon>Cytophagales</taxon>
        <taxon>Spirosomataceae</taxon>
        <taxon>Persicitalea</taxon>
    </lineage>
</organism>
<dbReference type="InterPro" id="IPR043129">
    <property type="entry name" value="ATPase_NBD"/>
</dbReference>
<name>A0A8J3D8Y8_9BACT</name>
<dbReference type="Proteomes" id="UP000598271">
    <property type="component" value="Unassembled WGS sequence"/>
</dbReference>
<dbReference type="GO" id="GO:0005997">
    <property type="term" value="P:xylulose metabolic process"/>
    <property type="evidence" value="ECO:0007669"/>
    <property type="project" value="TreeGrafter"/>
</dbReference>
<feature type="domain" description="Carbohydrate kinase FGGY C-terminal" evidence="5">
    <location>
        <begin position="243"/>
        <end position="430"/>
    </location>
</feature>
<dbReference type="SUPFAM" id="SSF53067">
    <property type="entry name" value="Actin-like ATPase domain"/>
    <property type="match status" value="2"/>
</dbReference>
<feature type="domain" description="Carbohydrate kinase FGGY N-terminal" evidence="4">
    <location>
        <begin position="6"/>
        <end position="191"/>
    </location>
</feature>
<dbReference type="GO" id="GO:0004856">
    <property type="term" value="F:D-xylulokinase activity"/>
    <property type="evidence" value="ECO:0007669"/>
    <property type="project" value="TreeGrafter"/>
</dbReference>
<evidence type="ECO:0000256" key="1">
    <source>
        <dbReference type="ARBA" id="ARBA00009156"/>
    </source>
</evidence>
<evidence type="ECO:0000259" key="5">
    <source>
        <dbReference type="Pfam" id="PF21546"/>
    </source>
</evidence>
<gene>
    <name evidence="6" type="ORF">GCM10007390_24860</name>
</gene>
<dbReference type="EMBL" id="BMXF01000002">
    <property type="protein sequence ID" value="GHB70267.1"/>
    <property type="molecule type" value="Genomic_DNA"/>
</dbReference>
<reference evidence="6 7" key="1">
    <citation type="journal article" date="2014" name="Int. J. Syst. Evol. Microbiol.">
        <title>Complete genome sequence of Corynebacterium casei LMG S-19264T (=DSM 44701T), isolated from a smear-ripened cheese.</title>
        <authorList>
            <consortium name="US DOE Joint Genome Institute (JGI-PGF)"/>
            <person name="Walter F."/>
            <person name="Albersmeier A."/>
            <person name="Kalinowski J."/>
            <person name="Ruckert C."/>
        </authorList>
    </citation>
    <scope>NUCLEOTIDE SEQUENCE [LARGE SCALE GENOMIC DNA]</scope>
    <source>
        <strain evidence="6 7">KCTC 12866</strain>
    </source>
</reference>
<keyword evidence="3 6" id="KW-0418">Kinase</keyword>
<proteinExistence type="inferred from homology"/>